<reference evidence="1" key="1">
    <citation type="submission" date="2019-08" db="EMBL/GenBank/DDBJ databases">
        <authorList>
            <person name="Kucharzyk K."/>
            <person name="Murdoch R.W."/>
            <person name="Higgins S."/>
            <person name="Loffler F."/>
        </authorList>
    </citation>
    <scope>NUCLEOTIDE SEQUENCE</scope>
</reference>
<evidence type="ECO:0000313" key="1">
    <source>
        <dbReference type="EMBL" id="MPN38664.1"/>
    </source>
</evidence>
<dbReference type="EMBL" id="VSSQ01094033">
    <property type="protein sequence ID" value="MPN38664.1"/>
    <property type="molecule type" value="Genomic_DNA"/>
</dbReference>
<gene>
    <name evidence="1" type="ORF">SDC9_186188</name>
</gene>
<dbReference type="Pfam" id="PF05973">
    <property type="entry name" value="Gp49"/>
    <property type="match status" value="1"/>
</dbReference>
<evidence type="ECO:0008006" key="2">
    <source>
        <dbReference type="Google" id="ProtNLM"/>
    </source>
</evidence>
<dbReference type="AlphaFoldDB" id="A0A645HR85"/>
<name>A0A645HR85_9ZZZZ</name>
<sequence>MEAMKPICFLGDSLRRMKEFPVSARQEAGHNLNAVQHGEPPADFKSMPVIGPGVYEIRIRDDSGAFRVFYAVNQPEAIYVLHAFQKKTQATPRQDIELGRKRYKELSSGGEK</sequence>
<proteinExistence type="predicted"/>
<comment type="caution">
    <text evidence="1">The sequence shown here is derived from an EMBL/GenBank/DDBJ whole genome shotgun (WGS) entry which is preliminary data.</text>
</comment>
<dbReference type="InterPro" id="IPR009241">
    <property type="entry name" value="HigB-like"/>
</dbReference>
<accession>A0A645HR85</accession>
<protein>
    <recommendedName>
        <fullName evidence="2">Toxin HigB2</fullName>
    </recommendedName>
</protein>
<organism evidence="1">
    <name type="scientific">bioreactor metagenome</name>
    <dbReference type="NCBI Taxonomy" id="1076179"/>
    <lineage>
        <taxon>unclassified sequences</taxon>
        <taxon>metagenomes</taxon>
        <taxon>ecological metagenomes</taxon>
    </lineage>
</organism>